<accession>A0A1A6A0P6</accession>
<evidence type="ECO:0000313" key="1">
    <source>
        <dbReference type="EMBL" id="OBR83623.1"/>
    </source>
</evidence>
<dbReference type="AlphaFoldDB" id="A0A1A6A0P6"/>
<dbReference type="VEuPathDB" id="FungiDB:I303_05903"/>
<dbReference type="GeneID" id="28969602"/>
<dbReference type="KEGG" id="kdj:28969602"/>
<reference evidence="2" key="3">
    <citation type="submission" date="2024-02" db="EMBL/GenBank/DDBJ databases">
        <title>Comparative genomics of Cryptococcus and Kwoniella reveals pathogenesis evolution and contrasting modes of karyotype evolution via chromosome fusion or intercentromeric recombination.</title>
        <authorList>
            <person name="Coelho M.A."/>
            <person name="David-Palma M."/>
            <person name="Shea T."/>
            <person name="Bowers K."/>
            <person name="McGinley-Smith S."/>
            <person name="Mohammad A.W."/>
            <person name="Gnirke A."/>
            <person name="Yurkov A.M."/>
            <person name="Nowrousian M."/>
            <person name="Sun S."/>
            <person name="Cuomo C.A."/>
            <person name="Heitman J."/>
        </authorList>
    </citation>
    <scope>NUCLEOTIDE SEQUENCE</scope>
    <source>
        <strain evidence="2">CBS 10117</strain>
    </source>
</reference>
<keyword evidence="3" id="KW-1185">Reference proteome</keyword>
<organism evidence="1">
    <name type="scientific">Kwoniella dejecticola CBS 10117</name>
    <dbReference type="NCBI Taxonomy" id="1296121"/>
    <lineage>
        <taxon>Eukaryota</taxon>
        <taxon>Fungi</taxon>
        <taxon>Dikarya</taxon>
        <taxon>Basidiomycota</taxon>
        <taxon>Agaricomycotina</taxon>
        <taxon>Tremellomycetes</taxon>
        <taxon>Tremellales</taxon>
        <taxon>Cryptococcaceae</taxon>
        <taxon>Kwoniella</taxon>
    </lineage>
</organism>
<name>A0A1A6A0P6_9TREE</name>
<reference evidence="1" key="1">
    <citation type="submission" date="2013-07" db="EMBL/GenBank/DDBJ databases">
        <title>The Genome Sequence of Cryptococcus dejecticola CBS10117.</title>
        <authorList>
            <consortium name="The Broad Institute Genome Sequencing Platform"/>
            <person name="Cuomo C."/>
            <person name="Litvintseva A."/>
            <person name="Chen Y."/>
            <person name="Heitman J."/>
            <person name="Sun S."/>
            <person name="Springer D."/>
            <person name="Dromer F."/>
            <person name="Young S.K."/>
            <person name="Zeng Q."/>
            <person name="Gargeya S."/>
            <person name="Fitzgerald M."/>
            <person name="Abouelleil A."/>
            <person name="Alvarado L."/>
            <person name="Berlin A.M."/>
            <person name="Chapman S.B."/>
            <person name="Dewar J."/>
            <person name="Goldberg J."/>
            <person name="Griggs A."/>
            <person name="Gujja S."/>
            <person name="Hansen M."/>
            <person name="Howarth C."/>
            <person name="Imamovic A."/>
            <person name="Larimer J."/>
            <person name="McCowan C."/>
            <person name="Murphy C."/>
            <person name="Pearson M."/>
            <person name="Priest M."/>
            <person name="Roberts A."/>
            <person name="Saif S."/>
            <person name="Shea T."/>
            <person name="Sykes S."/>
            <person name="Wortman J."/>
            <person name="Nusbaum C."/>
            <person name="Birren B."/>
        </authorList>
    </citation>
    <scope>NUCLEOTIDE SEQUENCE [LARGE SCALE GENOMIC DNA]</scope>
    <source>
        <strain evidence="1">CBS 10117</strain>
    </source>
</reference>
<dbReference type="Proteomes" id="UP000078595">
    <property type="component" value="Chromosome 7"/>
</dbReference>
<dbReference type="EMBL" id="CP144536">
    <property type="protein sequence ID" value="WWC63281.1"/>
    <property type="molecule type" value="Genomic_DNA"/>
</dbReference>
<evidence type="ECO:0000313" key="2">
    <source>
        <dbReference type="EMBL" id="WWC63281.1"/>
    </source>
</evidence>
<proteinExistence type="predicted"/>
<evidence type="ECO:0000313" key="3">
    <source>
        <dbReference type="Proteomes" id="UP000078595"/>
    </source>
</evidence>
<dbReference type="EMBL" id="KI894033">
    <property type="protein sequence ID" value="OBR83623.1"/>
    <property type="molecule type" value="Genomic_DNA"/>
</dbReference>
<gene>
    <name evidence="1" type="ORF">I303_05903</name>
    <name evidence="2" type="ORF">I303_105881</name>
</gene>
<dbReference type="OrthoDB" id="2566750at2759"/>
<protein>
    <submittedName>
        <fullName evidence="1">Uncharacterized protein</fullName>
    </submittedName>
</protein>
<dbReference type="RefSeq" id="XP_018261465.1">
    <property type="nucleotide sequence ID" value="XM_018409193.1"/>
</dbReference>
<sequence length="94" mass="10170">MSPSCKLCHGPLASMPTSSQVECHANCLPFACPGCVKSNKPSFTILNLKNHIYDYQCSDCMAENEHNTTSTSPKVYSNTVIKAHTHNGDGHAIC</sequence>
<reference evidence="2" key="2">
    <citation type="submission" date="2013-07" db="EMBL/GenBank/DDBJ databases">
        <authorList>
            <consortium name="The Broad Institute Genome Sequencing Platform"/>
            <person name="Cuomo C."/>
            <person name="Litvintseva A."/>
            <person name="Chen Y."/>
            <person name="Heitman J."/>
            <person name="Sun S."/>
            <person name="Springer D."/>
            <person name="Dromer F."/>
            <person name="Young S.K."/>
            <person name="Zeng Q."/>
            <person name="Gargeya S."/>
            <person name="Fitzgerald M."/>
            <person name="Abouelleil A."/>
            <person name="Alvarado L."/>
            <person name="Berlin A.M."/>
            <person name="Chapman S.B."/>
            <person name="Dewar J."/>
            <person name="Goldberg J."/>
            <person name="Griggs A."/>
            <person name="Gujja S."/>
            <person name="Hansen M."/>
            <person name="Howarth C."/>
            <person name="Imamovic A."/>
            <person name="Larimer J."/>
            <person name="McCowan C."/>
            <person name="Murphy C."/>
            <person name="Pearson M."/>
            <person name="Priest M."/>
            <person name="Roberts A."/>
            <person name="Saif S."/>
            <person name="Shea T."/>
            <person name="Sykes S."/>
            <person name="Wortman J."/>
            <person name="Nusbaum C."/>
            <person name="Birren B."/>
        </authorList>
    </citation>
    <scope>NUCLEOTIDE SEQUENCE</scope>
    <source>
        <strain evidence="2">CBS 10117</strain>
    </source>
</reference>